<evidence type="ECO:0000313" key="3">
    <source>
        <dbReference type="EMBL" id="KAH8482743.1"/>
    </source>
</evidence>
<accession>A0A8T2WRI9</accession>
<dbReference type="Pfam" id="PF01535">
    <property type="entry name" value="PPR"/>
    <property type="match status" value="3"/>
</dbReference>
<dbReference type="InterPro" id="IPR011990">
    <property type="entry name" value="TPR-like_helical_dom_sf"/>
</dbReference>
<sequence length="216" mass="24278">MSCLKEKIAPNKFTYTFVLKACNGIGGEGGVEFPRKVLDEMCKLDSVSWSAMIGGYVQVRRSSDASSLFRELQIEGVCPDEIIMKSAELSKVLIDMFAKCGDVDKALNLFRSMRARNTFSWTSVIGGLALRGRGVEVVEMLCREGFVKEALKFVQEMPIDPNPVIWRSLINDCRAHGELKLGEKINRQLIRNEPMHESNYVLLSNITKNVRLGKEN</sequence>
<feature type="repeat" description="PPR" evidence="2">
    <location>
        <begin position="45"/>
        <end position="79"/>
    </location>
</feature>
<dbReference type="AlphaFoldDB" id="A0A8T2WRI9"/>
<dbReference type="PROSITE" id="PS51375">
    <property type="entry name" value="PPR"/>
    <property type="match status" value="2"/>
</dbReference>
<organism evidence="3 4">
    <name type="scientific">Populus deltoides</name>
    <name type="common">Eastern poplar</name>
    <name type="synonym">Eastern cottonwood</name>
    <dbReference type="NCBI Taxonomy" id="3696"/>
    <lineage>
        <taxon>Eukaryota</taxon>
        <taxon>Viridiplantae</taxon>
        <taxon>Streptophyta</taxon>
        <taxon>Embryophyta</taxon>
        <taxon>Tracheophyta</taxon>
        <taxon>Spermatophyta</taxon>
        <taxon>Magnoliopsida</taxon>
        <taxon>eudicotyledons</taxon>
        <taxon>Gunneridae</taxon>
        <taxon>Pentapetalae</taxon>
        <taxon>rosids</taxon>
        <taxon>fabids</taxon>
        <taxon>Malpighiales</taxon>
        <taxon>Salicaceae</taxon>
        <taxon>Saliceae</taxon>
        <taxon>Populus</taxon>
    </lineage>
</organism>
<evidence type="ECO:0000256" key="2">
    <source>
        <dbReference type="PROSITE-ProRule" id="PRU00708"/>
    </source>
</evidence>
<evidence type="ECO:0000313" key="4">
    <source>
        <dbReference type="Proteomes" id="UP000807159"/>
    </source>
</evidence>
<gene>
    <name evidence="3" type="ORF">H0E87_029993</name>
</gene>
<dbReference type="InterPro" id="IPR046960">
    <property type="entry name" value="PPR_At4g14850-like_plant"/>
</dbReference>
<keyword evidence="4" id="KW-1185">Reference proteome</keyword>
<name>A0A8T2WRI9_POPDE</name>
<evidence type="ECO:0000256" key="1">
    <source>
        <dbReference type="ARBA" id="ARBA00022737"/>
    </source>
</evidence>
<reference evidence="3" key="1">
    <citation type="journal article" date="2021" name="J. Hered.">
        <title>Genome Assembly of Salicaceae Populus deltoides (Eastern Cottonwood) I-69 Based on Nanopore Sequencing and Hi-C Technologies.</title>
        <authorList>
            <person name="Bai S."/>
            <person name="Wu H."/>
            <person name="Zhang J."/>
            <person name="Pan Z."/>
            <person name="Zhao W."/>
            <person name="Li Z."/>
            <person name="Tong C."/>
        </authorList>
    </citation>
    <scope>NUCLEOTIDE SEQUENCE</scope>
    <source>
        <tissue evidence="3">Leaf</tissue>
    </source>
</reference>
<dbReference type="NCBIfam" id="TIGR00756">
    <property type="entry name" value="PPR"/>
    <property type="match status" value="2"/>
</dbReference>
<dbReference type="PANTHER" id="PTHR47926:SF501">
    <property type="entry name" value="DYW DOMAIN-CONTAINING PROTEIN"/>
    <property type="match status" value="1"/>
</dbReference>
<dbReference type="PANTHER" id="PTHR47926">
    <property type="entry name" value="PENTATRICOPEPTIDE REPEAT-CONTAINING PROTEIN"/>
    <property type="match status" value="1"/>
</dbReference>
<dbReference type="EMBL" id="JACEGQ020000018">
    <property type="protein sequence ID" value="KAH8482743.1"/>
    <property type="molecule type" value="Genomic_DNA"/>
</dbReference>
<keyword evidence="1" id="KW-0677">Repeat</keyword>
<dbReference type="Proteomes" id="UP000807159">
    <property type="component" value="Chromosome 18"/>
</dbReference>
<dbReference type="GO" id="GO:0009451">
    <property type="term" value="P:RNA modification"/>
    <property type="evidence" value="ECO:0007669"/>
    <property type="project" value="InterPro"/>
</dbReference>
<dbReference type="InterPro" id="IPR002885">
    <property type="entry name" value="PPR_rpt"/>
</dbReference>
<proteinExistence type="predicted"/>
<feature type="repeat" description="PPR" evidence="2">
    <location>
        <begin position="86"/>
        <end position="120"/>
    </location>
</feature>
<dbReference type="GO" id="GO:0003723">
    <property type="term" value="F:RNA binding"/>
    <property type="evidence" value="ECO:0007669"/>
    <property type="project" value="InterPro"/>
</dbReference>
<dbReference type="Gene3D" id="1.25.40.10">
    <property type="entry name" value="Tetratricopeptide repeat domain"/>
    <property type="match status" value="2"/>
</dbReference>
<evidence type="ECO:0008006" key="5">
    <source>
        <dbReference type="Google" id="ProtNLM"/>
    </source>
</evidence>
<protein>
    <recommendedName>
        <fullName evidence="5">Pentatricopeptide repeat-containing protein</fullName>
    </recommendedName>
</protein>
<comment type="caution">
    <text evidence="3">The sequence shown here is derived from an EMBL/GenBank/DDBJ whole genome shotgun (WGS) entry which is preliminary data.</text>
</comment>